<keyword evidence="2" id="KW-1185">Reference proteome</keyword>
<evidence type="ECO:0000313" key="2">
    <source>
        <dbReference type="Proteomes" id="UP000887569"/>
    </source>
</evidence>
<reference evidence="3" key="1">
    <citation type="submission" date="2022-11" db="UniProtKB">
        <authorList>
            <consortium name="WormBaseParasite"/>
        </authorList>
    </citation>
    <scope>IDENTIFICATION</scope>
</reference>
<evidence type="ECO:0000313" key="3">
    <source>
        <dbReference type="WBParaSite" id="PgR010_g004_t01"/>
    </source>
</evidence>
<sequence>MLSQRCPLASHQPAISSSFFEATRFQSYARLVLHHDLSNICGHISLFAFILCLVPIITTHFLSSVLLFSLNDKRVGFTFRWICIDNNCRSCFHWREFRHSITNIFIKPFYEKSVL</sequence>
<keyword evidence="1" id="KW-1133">Transmembrane helix</keyword>
<dbReference type="AlphaFoldDB" id="A0A915AJ93"/>
<accession>A0A915AJ93</accession>
<organism evidence="2 3">
    <name type="scientific">Parascaris univalens</name>
    <name type="common">Nematode worm</name>
    <dbReference type="NCBI Taxonomy" id="6257"/>
    <lineage>
        <taxon>Eukaryota</taxon>
        <taxon>Metazoa</taxon>
        <taxon>Ecdysozoa</taxon>
        <taxon>Nematoda</taxon>
        <taxon>Chromadorea</taxon>
        <taxon>Rhabditida</taxon>
        <taxon>Spirurina</taxon>
        <taxon>Ascaridomorpha</taxon>
        <taxon>Ascaridoidea</taxon>
        <taxon>Ascarididae</taxon>
        <taxon>Parascaris</taxon>
    </lineage>
</organism>
<dbReference type="WBParaSite" id="PgR010_g004_t01">
    <property type="protein sequence ID" value="PgR010_g004_t01"/>
    <property type="gene ID" value="PgR010_g004"/>
</dbReference>
<dbReference type="Proteomes" id="UP000887569">
    <property type="component" value="Unplaced"/>
</dbReference>
<keyword evidence="1" id="KW-0812">Transmembrane</keyword>
<evidence type="ECO:0000256" key="1">
    <source>
        <dbReference type="SAM" id="Phobius"/>
    </source>
</evidence>
<name>A0A915AJ93_PARUN</name>
<proteinExistence type="predicted"/>
<protein>
    <submittedName>
        <fullName evidence="3">Uncharacterized protein</fullName>
    </submittedName>
</protein>
<feature type="transmembrane region" description="Helical" evidence="1">
    <location>
        <begin position="46"/>
        <end position="70"/>
    </location>
</feature>
<keyword evidence="1" id="KW-0472">Membrane</keyword>